<protein>
    <submittedName>
        <fullName evidence="2">Uncharacterized protein</fullName>
    </submittedName>
</protein>
<gene>
    <name evidence="2" type="ORF">AVDCRST_MAG85-4039</name>
</gene>
<evidence type="ECO:0000256" key="1">
    <source>
        <dbReference type="SAM" id="MobiDB-lite"/>
    </source>
</evidence>
<feature type="non-terminal residue" evidence="2">
    <location>
        <position position="31"/>
    </location>
</feature>
<proteinExistence type="predicted"/>
<reference evidence="2" key="1">
    <citation type="submission" date="2020-02" db="EMBL/GenBank/DDBJ databases">
        <authorList>
            <person name="Meier V. D."/>
        </authorList>
    </citation>
    <scope>NUCLEOTIDE SEQUENCE</scope>
    <source>
        <strain evidence="2">AVDCRST_MAG85</strain>
    </source>
</reference>
<feature type="region of interest" description="Disordered" evidence="1">
    <location>
        <begin position="1"/>
        <end position="31"/>
    </location>
</feature>
<name>A0A6J4TZY0_9ACTN</name>
<evidence type="ECO:0000313" key="2">
    <source>
        <dbReference type="EMBL" id="CAA9535216.1"/>
    </source>
</evidence>
<dbReference type="EMBL" id="CADCVT010000455">
    <property type="protein sequence ID" value="CAA9535216.1"/>
    <property type="molecule type" value="Genomic_DNA"/>
</dbReference>
<dbReference type="AlphaFoldDB" id="A0A6J4TZY0"/>
<feature type="non-terminal residue" evidence="2">
    <location>
        <position position="1"/>
    </location>
</feature>
<sequence length="31" mass="3034">CSSGSSRCRAASPPTCGSSRSSEPTSARCAS</sequence>
<organism evidence="2">
    <name type="scientific">uncultured Solirubrobacteraceae bacterium</name>
    <dbReference type="NCBI Taxonomy" id="1162706"/>
    <lineage>
        <taxon>Bacteria</taxon>
        <taxon>Bacillati</taxon>
        <taxon>Actinomycetota</taxon>
        <taxon>Thermoleophilia</taxon>
        <taxon>Solirubrobacterales</taxon>
        <taxon>Solirubrobacteraceae</taxon>
        <taxon>environmental samples</taxon>
    </lineage>
</organism>
<feature type="compositionally biased region" description="Low complexity" evidence="1">
    <location>
        <begin position="1"/>
        <end position="14"/>
    </location>
</feature>
<accession>A0A6J4TZY0</accession>
<feature type="compositionally biased region" description="Polar residues" evidence="1">
    <location>
        <begin position="15"/>
        <end position="25"/>
    </location>
</feature>